<proteinExistence type="predicted"/>
<evidence type="ECO:0000256" key="1">
    <source>
        <dbReference type="SAM" id="Phobius"/>
    </source>
</evidence>
<dbReference type="EMBL" id="JACHCB010000008">
    <property type="protein sequence ID" value="MBB6110568.1"/>
    <property type="molecule type" value="Genomic_DNA"/>
</dbReference>
<keyword evidence="1" id="KW-1133">Transmembrane helix</keyword>
<evidence type="ECO:0000313" key="3">
    <source>
        <dbReference type="Proteomes" id="UP000541583"/>
    </source>
</evidence>
<name>A0ABR6PLC0_9SPHI</name>
<keyword evidence="1" id="KW-0472">Membrane</keyword>
<comment type="caution">
    <text evidence="2">The sequence shown here is derived from an EMBL/GenBank/DDBJ whole genome shotgun (WGS) entry which is preliminary data.</text>
</comment>
<feature type="transmembrane region" description="Helical" evidence="1">
    <location>
        <begin position="31"/>
        <end position="53"/>
    </location>
</feature>
<evidence type="ECO:0000313" key="2">
    <source>
        <dbReference type="EMBL" id="MBB6110568.1"/>
    </source>
</evidence>
<keyword evidence="3" id="KW-1185">Reference proteome</keyword>
<keyword evidence="1" id="KW-0812">Transmembrane</keyword>
<sequence length="58" mass="6872">MQRLKFSKLRLKSENTVKKCGLKGWKEDPKLIYVIVFAGYLIIVDHIPGIFLYRYGRK</sequence>
<organism evidence="2 3">
    <name type="scientific">Mucilaginibacter lappiensis</name>
    <dbReference type="NCBI Taxonomy" id="354630"/>
    <lineage>
        <taxon>Bacteria</taxon>
        <taxon>Pseudomonadati</taxon>
        <taxon>Bacteroidota</taxon>
        <taxon>Sphingobacteriia</taxon>
        <taxon>Sphingobacteriales</taxon>
        <taxon>Sphingobacteriaceae</taxon>
        <taxon>Mucilaginibacter</taxon>
    </lineage>
</organism>
<reference evidence="2 3" key="1">
    <citation type="submission" date="2020-08" db="EMBL/GenBank/DDBJ databases">
        <title>Genomic Encyclopedia of Type Strains, Phase IV (KMG-V): Genome sequencing to study the core and pangenomes of soil and plant-associated prokaryotes.</title>
        <authorList>
            <person name="Whitman W."/>
        </authorList>
    </citation>
    <scope>NUCLEOTIDE SEQUENCE [LARGE SCALE GENOMIC DNA]</scope>
    <source>
        <strain evidence="2 3">ANJLi2</strain>
    </source>
</reference>
<protein>
    <submittedName>
        <fullName evidence="2">Uncharacterized protein</fullName>
    </submittedName>
</protein>
<dbReference type="Proteomes" id="UP000541583">
    <property type="component" value="Unassembled WGS sequence"/>
</dbReference>
<accession>A0ABR6PLC0</accession>
<gene>
    <name evidence="2" type="ORF">HDF23_003327</name>
</gene>